<gene>
    <name evidence="2" type="ORF">IW245_001336</name>
</gene>
<dbReference type="SUPFAM" id="SSF51735">
    <property type="entry name" value="NAD(P)-binding Rossmann-fold domains"/>
    <property type="match status" value="1"/>
</dbReference>
<dbReference type="PANTHER" id="PTHR13812">
    <property type="entry name" value="KETIMINE REDUCTASE MU-CRYSTALLIN"/>
    <property type="match status" value="1"/>
</dbReference>
<evidence type="ECO:0000256" key="1">
    <source>
        <dbReference type="SAM" id="MobiDB-lite"/>
    </source>
</evidence>
<evidence type="ECO:0000313" key="3">
    <source>
        <dbReference type="Proteomes" id="UP000622552"/>
    </source>
</evidence>
<reference evidence="2" key="1">
    <citation type="submission" date="2020-11" db="EMBL/GenBank/DDBJ databases">
        <title>Sequencing the genomes of 1000 actinobacteria strains.</title>
        <authorList>
            <person name="Klenk H.-P."/>
        </authorList>
    </citation>
    <scope>NUCLEOTIDE SEQUENCE</scope>
    <source>
        <strain evidence="2">DSM 45356</strain>
    </source>
</reference>
<dbReference type="Proteomes" id="UP000622552">
    <property type="component" value="Unassembled WGS sequence"/>
</dbReference>
<accession>A0A8J7GEN9</accession>
<feature type="compositionally biased region" description="Basic residues" evidence="1">
    <location>
        <begin position="331"/>
        <end position="347"/>
    </location>
</feature>
<organism evidence="2 3">
    <name type="scientific">Longispora fulva</name>
    <dbReference type="NCBI Taxonomy" id="619741"/>
    <lineage>
        <taxon>Bacteria</taxon>
        <taxon>Bacillati</taxon>
        <taxon>Actinomycetota</taxon>
        <taxon>Actinomycetes</taxon>
        <taxon>Micromonosporales</taxon>
        <taxon>Micromonosporaceae</taxon>
        <taxon>Longispora</taxon>
    </lineage>
</organism>
<comment type="caution">
    <text evidence="2">The sequence shown here is derived from an EMBL/GenBank/DDBJ whole genome shotgun (WGS) entry which is preliminary data.</text>
</comment>
<dbReference type="RefSeq" id="WP_197002295.1">
    <property type="nucleotide sequence ID" value="NZ_BONS01000003.1"/>
</dbReference>
<dbReference type="InterPro" id="IPR036291">
    <property type="entry name" value="NAD(P)-bd_dom_sf"/>
</dbReference>
<sequence length="347" mass="35825">MRHISVDAELDGLLPVDEAVRLLRVALLAGAPDHPSPRDPAGSTPRDPAGPMPRDLAGPGVGAAAGPGGADRRPHEPASRPPGLTPAHQHHGTTPAGRFLAAGLRGDGPQATIVFDDRTGAVTGLVVGTGLGDLRAAATAVIAAEHLAAVYPHRMTILGTGPRAFAQLRLLAARIRPTEILLHGSDAGDLVARARTQLGLTVTAVRDPAAAVRGAQLVVTDGLGLDPDWVSRGTHVSALDWHRVLPPALLARADRVVTDAPRSARSRLGALGSPAVPEDLADLVAGRAPGRRAPDEVTLLLTCGVPGAELALARAALRRAADPEGQPGPGRGHRRANYRRRTPHAQP</sequence>
<evidence type="ECO:0008006" key="4">
    <source>
        <dbReference type="Google" id="ProtNLM"/>
    </source>
</evidence>
<protein>
    <recommendedName>
        <fullName evidence="4">Ornithine cyclodeaminase</fullName>
    </recommendedName>
</protein>
<dbReference type="AlphaFoldDB" id="A0A8J7GEN9"/>
<name>A0A8J7GEN9_9ACTN</name>
<proteinExistence type="predicted"/>
<dbReference type="Gene3D" id="3.40.50.720">
    <property type="entry name" value="NAD(P)-binding Rossmann-like Domain"/>
    <property type="match status" value="1"/>
</dbReference>
<dbReference type="PANTHER" id="PTHR13812:SF19">
    <property type="entry name" value="KETIMINE REDUCTASE MU-CRYSTALLIN"/>
    <property type="match status" value="1"/>
</dbReference>
<dbReference type="Pfam" id="PF02423">
    <property type="entry name" value="OCD_Mu_crystall"/>
    <property type="match status" value="1"/>
</dbReference>
<evidence type="ECO:0000313" key="2">
    <source>
        <dbReference type="EMBL" id="MBG6135142.1"/>
    </source>
</evidence>
<dbReference type="GO" id="GO:0005737">
    <property type="term" value="C:cytoplasm"/>
    <property type="evidence" value="ECO:0007669"/>
    <property type="project" value="TreeGrafter"/>
</dbReference>
<feature type="region of interest" description="Disordered" evidence="1">
    <location>
        <begin position="319"/>
        <end position="347"/>
    </location>
</feature>
<dbReference type="InterPro" id="IPR003462">
    <property type="entry name" value="ODC_Mu_crystall"/>
</dbReference>
<keyword evidence="3" id="KW-1185">Reference proteome</keyword>
<feature type="compositionally biased region" description="Gly residues" evidence="1">
    <location>
        <begin position="59"/>
        <end position="69"/>
    </location>
</feature>
<dbReference type="EMBL" id="JADOUF010000001">
    <property type="protein sequence ID" value="MBG6135142.1"/>
    <property type="molecule type" value="Genomic_DNA"/>
</dbReference>
<dbReference type="Gene3D" id="3.30.1780.10">
    <property type="entry name" value="ornithine cyclodeaminase, domain 1"/>
    <property type="match status" value="1"/>
</dbReference>
<dbReference type="InterPro" id="IPR023401">
    <property type="entry name" value="ODC_N"/>
</dbReference>
<feature type="region of interest" description="Disordered" evidence="1">
    <location>
        <begin position="30"/>
        <end position="99"/>
    </location>
</feature>